<sequence>MSSDFSGNEGRGYADDDIASPSSSLVAIIGTGARASLSGNSFDLLVDSDAPEEVAIHVDSTGAWDGKLRAWPTVPGYDWVPQEVRQISSSFHHRQPFRDLIGHISLVKAAVDARHFKLAICQMTERVCHDRGNYPTDFFYVYATMFKDLKVLLPFSDFQMGVLRTLNVAPTQLHPNGWAFMQAFSAICSGLALKPTPAAFLYFFHVQPHLSKPWVSLRTVGNKHLLSLYNSSYKDFKGHFFKPQMTPEDLDLINQLCQLPPKSSCRVLIGFLGNKNLPSNVFDYLSKMDPSKNSTFARLFAQRGGETSNPPPAVEIVPDQAPPVESNLKKKGKRKVAREASAESKHAKRRMPDGPPLPGLLSPNSWVAKRLHFELFTEEKALVSGMTEEEASNMALELIARFNATFKANQDLNLRLAETEQIAEEDKKKANTLLAEARATQHRMQRSLDDAKLNFQKATSSNATLTAERDSLHDQVTKLEAENKLLGDEVINEHVLGFDKDLTQCNLVFQVPTDDPRLDVSMMVVDNKLVPIYIPPSSPPAAQDVDATVEVVGETDKAEGQS</sequence>
<keyword evidence="1" id="KW-0175">Coiled coil</keyword>
<dbReference type="PANTHER" id="PTHR31099">
    <property type="entry name" value="OS06G0165300 PROTEIN"/>
    <property type="match status" value="1"/>
</dbReference>
<feature type="region of interest" description="Disordered" evidence="2">
    <location>
        <begin position="304"/>
        <end position="361"/>
    </location>
</feature>
<dbReference type="Pfam" id="PF04195">
    <property type="entry name" value="Transposase_28"/>
    <property type="match status" value="1"/>
</dbReference>
<dbReference type="InterPro" id="IPR007321">
    <property type="entry name" value="Transposase_28"/>
</dbReference>
<feature type="coiled-coil region" evidence="1">
    <location>
        <begin position="409"/>
        <end position="489"/>
    </location>
</feature>
<protein>
    <recommendedName>
        <fullName evidence="3">Transposase (putative) gypsy type domain-containing protein</fullName>
    </recommendedName>
</protein>
<reference evidence="5" key="1">
    <citation type="journal article" date="2015" name="Proc. Natl. Acad. Sci. U.S.A.">
        <title>Genome sequencing of adzuki bean (Vigna angularis) provides insight into high starch and low fat accumulation and domestication.</title>
        <authorList>
            <person name="Yang K."/>
            <person name="Tian Z."/>
            <person name="Chen C."/>
            <person name="Luo L."/>
            <person name="Zhao B."/>
            <person name="Wang Z."/>
            <person name="Yu L."/>
            <person name="Li Y."/>
            <person name="Sun Y."/>
            <person name="Li W."/>
            <person name="Chen Y."/>
            <person name="Li Y."/>
            <person name="Zhang Y."/>
            <person name="Ai D."/>
            <person name="Zhao J."/>
            <person name="Shang C."/>
            <person name="Ma Y."/>
            <person name="Wu B."/>
            <person name="Wang M."/>
            <person name="Gao L."/>
            <person name="Sun D."/>
            <person name="Zhang P."/>
            <person name="Guo F."/>
            <person name="Wang W."/>
            <person name="Li Y."/>
            <person name="Wang J."/>
            <person name="Varshney R.K."/>
            <person name="Wang J."/>
            <person name="Ling H.Q."/>
            <person name="Wan P."/>
        </authorList>
    </citation>
    <scope>NUCLEOTIDE SEQUENCE</scope>
    <source>
        <strain evidence="5">cv. Jingnong 6</strain>
    </source>
</reference>
<feature type="domain" description="Transposase (putative) gypsy type" evidence="3">
    <location>
        <begin position="153"/>
        <end position="207"/>
    </location>
</feature>
<organism evidence="4 5">
    <name type="scientific">Phaseolus angularis</name>
    <name type="common">Azuki bean</name>
    <name type="synonym">Vigna angularis</name>
    <dbReference type="NCBI Taxonomy" id="3914"/>
    <lineage>
        <taxon>Eukaryota</taxon>
        <taxon>Viridiplantae</taxon>
        <taxon>Streptophyta</taxon>
        <taxon>Embryophyta</taxon>
        <taxon>Tracheophyta</taxon>
        <taxon>Spermatophyta</taxon>
        <taxon>Magnoliopsida</taxon>
        <taxon>eudicotyledons</taxon>
        <taxon>Gunneridae</taxon>
        <taxon>Pentapetalae</taxon>
        <taxon>rosids</taxon>
        <taxon>fabids</taxon>
        <taxon>Fabales</taxon>
        <taxon>Fabaceae</taxon>
        <taxon>Papilionoideae</taxon>
        <taxon>50 kb inversion clade</taxon>
        <taxon>NPAAA clade</taxon>
        <taxon>indigoferoid/millettioid clade</taxon>
        <taxon>Phaseoleae</taxon>
        <taxon>Vigna</taxon>
    </lineage>
</organism>
<proteinExistence type="predicted"/>
<accession>A0A0L9V645</accession>
<evidence type="ECO:0000256" key="1">
    <source>
        <dbReference type="SAM" id="Coils"/>
    </source>
</evidence>
<evidence type="ECO:0000313" key="4">
    <source>
        <dbReference type="EMBL" id="KOM50448.1"/>
    </source>
</evidence>
<gene>
    <name evidence="4" type="ORF">LR48_Vigan08g127500</name>
</gene>
<evidence type="ECO:0000259" key="3">
    <source>
        <dbReference type="Pfam" id="PF04195"/>
    </source>
</evidence>
<name>A0A0L9V645_PHAAN</name>
<dbReference type="AlphaFoldDB" id="A0A0L9V645"/>
<evidence type="ECO:0000313" key="5">
    <source>
        <dbReference type="Proteomes" id="UP000053144"/>
    </source>
</evidence>
<dbReference type="PANTHER" id="PTHR31099:SF49">
    <property type="entry name" value="MYOSIN HEAVY CHAIN-LIKE PROTEIN"/>
    <property type="match status" value="1"/>
</dbReference>
<dbReference type="Gramene" id="KOM50448">
    <property type="protein sequence ID" value="KOM50448"/>
    <property type="gene ID" value="LR48_Vigan08g127500"/>
</dbReference>
<dbReference type="EMBL" id="CM003378">
    <property type="protein sequence ID" value="KOM50448.1"/>
    <property type="molecule type" value="Genomic_DNA"/>
</dbReference>
<evidence type="ECO:0000256" key="2">
    <source>
        <dbReference type="SAM" id="MobiDB-lite"/>
    </source>
</evidence>
<dbReference type="Proteomes" id="UP000053144">
    <property type="component" value="Chromosome 8"/>
</dbReference>